<gene>
    <name evidence="1" type="ORF">QTN47_02915</name>
</gene>
<organism evidence="1 2">
    <name type="scientific">Danxiaibacter flavus</name>
    <dbReference type="NCBI Taxonomy" id="3049108"/>
    <lineage>
        <taxon>Bacteria</taxon>
        <taxon>Pseudomonadati</taxon>
        <taxon>Bacteroidota</taxon>
        <taxon>Chitinophagia</taxon>
        <taxon>Chitinophagales</taxon>
        <taxon>Chitinophagaceae</taxon>
        <taxon>Danxiaibacter</taxon>
    </lineage>
</organism>
<reference evidence="1 2" key="1">
    <citation type="submission" date="2023-07" db="EMBL/GenBank/DDBJ databases">
        <authorList>
            <person name="Lian W.-H."/>
        </authorList>
    </citation>
    <scope>NUCLEOTIDE SEQUENCE [LARGE SCALE GENOMIC DNA]</scope>
    <source>
        <strain evidence="1 2">SYSU DXS3180</strain>
    </source>
</reference>
<dbReference type="RefSeq" id="WP_369327820.1">
    <property type="nucleotide sequence ID" value="NZ_JAULBC010000001.1"/>
</dbReference>
<accession>A0ABV3ZA72</accession>
<evidence type="ECO:0000313" key="2">
    <source>
        <dbReference type="Proteomes" id="UP001560573"/>
    </source>
</evidence>
<dbReference type="EMBL" id="JAULBC010000001">
    <property type="protein sequence ID" value="MEX6686425.1"/>
    <property type="molecule type" value="Genomic_DNA"/>
</dbReference>
<sequence>MTDDHAPDFAIWRKAINEGIKGGARLFVADIELPDTTKNKAAYEGFSKLGFYIPYTRFHYRLNK</sequence>
<comment type="caution">
    <text evidence="1">The sequence shown here is derived from an EMBL/GenBank/DDBJ whole genome shotgun (WGS) entry which is preliminary data.</text>
</comment>
<dbReference type="Proteomes" id="UP001560573">
    <property type="component" value="Unassembled WGS sequence"/>
</dbReference>
<name>A0ABV3ZA72_9BACT</name>
<protein>
    <submittedName>
        <fullName evidence="1">Uncharacterized protein</fullName>
    </submittedName>
</protein>
<keyword evidence="2" id="KW-1185">Reference proteome</keyword>
<proteinExistence type="predicted"/>
<evidence type="ECO:0000313" key="1">
    <source>
        <dbReference type="EMBL" id="MEX6686425.1"/>
    </source>
</evidence>